<accession>A0A5B7GMS1</accession>
<evidence type="ECO:0000313" key="2">
    <source>
        <dbReference type="Proteomes" id="UP000324222"/>
    </source>
</evidence>
<proteinExistence type="predicted"/>
<gene>
    <name evidence="1" type="ORF">E2C01_052347</name>
</gene>
<reference evidence="1 2" key="1">
    <citation type="submission" date="2019-05" db="EMBL/GenBank/DDBJ databases">
        <title>Another draft genome of Portunus trituberculatus and its Hox gene families provides insights of decapod evolution.</title>
        <authorList>
            <person name="Jeong J.-H."/>
            <person name="Song I."/>
            <person name="Kim S."/>
            <person name="Choi T."/>
            <person name="Kim D."/>
            <person name="Ryu S."/>
            <person name="Kim W."/>
        </authorList>
    </citation>
    <scope>NUCLEOTIDE SEQUENCE [LARGE SCALE GENOMIC DNA]</scope>
    <source>
        <tissue evidence="1">Muscle</tissue>
    </source>
</reference>
<dbReference type="EMBL" id="VSRR010015590">
    <property type="protein sequence ID" value="MPC58348.1"/>
    <property type="molecule type" value="Genomic_DNA"/>
</dbReference>
<evidence type="ECO:0000313" key="1">
    <source>
        <dbReference type="EMBL" id="MPC58348.1"/>
    </source>
</evidence>
<organism evidence="1 2">
    <name type="scientific">Portunus trituberculatus</name>
    <name type="common">Swimming crab</name>
    <name type="synonym">Neptunus trituberculatus</name>
    <dbReference type="NCBI Taxonomy" id="210409"/>
    <lineage>
        <taxon>Eukaryota</taxon>
        <taxon>Metazoa</taxon>
        <taxon>Ecdysozoa</taxon>
        <taxon>Arthropoda</taxon>
        <taxon>Crustacea</taxon>
        <taxon>Multicrustacea</taxon>
        <taxon>Malacostraca</taxon>
        <taxon>Eumalacostraca</taxon>
        <taxon>Eucarida</taxon>
        <taxon>Decapoda</taxon>
        <taxon>Pleocyemata</taxon>
        <taxon>Brachyura</taxon>
        <taxon>Eubrachyura</taxon>
        <taxon>Portunoidea</taxon>
        <taxon>Portunidae</taxon>
        <taxon>Portuninae</taxon>
        <taxon>Portunus</taxon>
    </lineage>
</organism>
<protein>
    <submittedName>
        <fullName evidence="1">Uncharacterized protein</fullName>
    </submittedName>
</protein>
<keyword evidence="2" id="KW-1185">Reference proteome</keyword>
<dbReference type="Proteomes" id="UP000324222">
    <property type="component" value="Unassembled WGS sequence"/>
</dbReference>
<dbReference type="AlphaFoldDB" id="A0A5B7GMS1"/>
<sequence>MKGDGAGRVRDENVQNFRNEIKNREERRGSWVFLGLWLWSPRLVGGVGYFAEAVMMVIAGLTGSLCVFDALSGLGENSFLGG</sequence>
<name>A0A5B7GMS1_PORTR</name>
<comment type="caution">
    <text evidence="1">The sequence shown here is derived from an EMBL/GenBank/DDBJ whole genome shotgun (WGS) entry which is preliminary data.</text>
</comment>